<dbReference type="RefSeq" id="WP_167962844.1">
    <property type="nucleotide sequence ID" value="NZ_CP050831.1"/>
</dbReference>
<evidence type="ECO:0000256" key="1">
    <source>
        <dbReference type="SAM" id="MobiDB-lite"/>
    </source>
</evidence>
<organism evidence="2 3">
    <name type="scientific">Bacteroides faecium</name>
    <dbReference type="NCBI Taxonomy" id="2715212"/>
    <lineage>
        <taxon>Bacteria</taxon>
        <taxon>Pseudomonadati</taxon>
        <taxon>Bacteroidota</taxon>
        <taxon>Bacteroidia</taxon>
        <taxon>Bacteroidales</taxon>
        <taxon>Bacteroidaceae</taxon>
        <taxon>Bacteroides</taxon>
    </lineage>
</organism>
<protein>
    <submittedName>
        <fullName evidence="2">Uncharacterized protein</fullName>
    </submittedName>
</protein>
<reference evidence="2 3" key="1">
    <citation type="submission" date="2020-03" db="EMBL/GenBank/DDBJ databases">
        <title>Genomic analysis of Bacteroides faecium CBA7301.</title>
        <authorList>
            <person name="Kim J."/>
            <person name="Roh S.W."/>
        </authorList>
    </citation>
    <scope>NUCLEOTIDE SEQUENCE [LARGE SCALE GENOMIC DNA]</scope>
    <source>
        <strain evidence="2 3">CBA7301</strain>
    </source>
</reference>
<name>A0A6H0KMU1_9BACE</name>
<gene>
    <name evidence="2" type="ORF">BacF7301_11310</name>
</gene>
<feature type="region of interest" description="Disordered" evidence="1">
    <location>
        <begin position="23"/>
        <end position="76"/>
    </location>
</feature>
<dbReference type="KEGG" id="bfc:BacF7301_11310"/>
<keyword evidence="3" id="KW-1185">Reference proteome</keyword>
<dbReference type="Proteomes" id="UP000501780">
    <property type="component" value="Chromosome"/>
</dbReference>
<dbReference type="EMBL" id="CP050831">
    <property type="protein sequence ID" value="QIU94692.1"/>
    <property type="molecule type" value="Genomic_DNA"/>
</dbReference>
<proteinExistence type="predicted"/>
<sequence>MKTLRKVSFENFERLTVVEASQLYGGTGDNPPTTPMPTDSIPVNKNDSIGSTPVIPKKTPQHTISGGIKSEPNKSTTFNMSYTVKNGKWTYGGTASYNTKTGWTGNVTGSYTFGGK</sequence>
<evidence type="ECO:0000313" key="3">
    <source>
        <dbReference type="Proteomes" id="UP000501780"/>
    </source>
</evidence>
<dbReference type="AlphaFoldDB" id="A0A6H0KMU1"/>
<evidence type="ECO:0000313" key="2">
    <source>
        <dbReference type="EMBL" id="QIU94692.1"/>
    </source>
</evidence>
<feature type="compositionally biased region" description="Polar residues" evidence="1">
    <location>
        <begin position="41"/>
        <end position="51"/>
    </location>
</feature>
<accession>A0A6H0KMU1</accession>